<dbReference type="Pfam" id="PF21321">
    <property type="entry name" value="HTH_66"/>
    <property type="match status" value="1"/>
</dbReference>
<organism evidence="3 4">
    <name type="scientific">Amycolatopsis pigmentata</name>
    <dbReference type="NCBI Taxonomy" id="450801"/>
    <lineage>
        <taxon>Bacteria</taxon>
        <taxon>Bacillati</taxon>
        <taxon>Actinomycetota</taxon>
        <taxon>Actinomycetes</taxon>
        <taxon>Pseudonocardiales</taxon>
        <taxon>Pseudonocardiaceae</taxon>
        <taxon>Amycolatopsis</taxon>
    </lineage>
</organism>
<reference evidence="4" key="1">
    <citation type="journal article" date="2019" name="Int. J. Syst. Evol. Microbiol.">
        <title>The Global Catalogue of Microorganisms (GCM) 10K type strain sequencing project: providing services to taxonomists for standard genome sequencing and annotation.</title>
        <authorList>
            <consortium name="The Broad Institute Genomics Platform"/>
            <consortium name="The Broad Institute Genome Sequencing Center for Infectious Disease"/>
            <person name="Wu L."/>
            <person name="Ma J."/>
        </authorList>
    </citation>
    <scope>NUCLEOTIDE SEQUENCE [LARGE SCALE GENOMIC DNA]</scope>
    <source>
        <strain evidence="4">CGMCC 4.7645</strain>
    </source>
</reference>
<dbReference type="EMBL" id="JBHUKR010000019">
    <property type="protein sequence ID" value="MFD2420525.1"/>
    <property type="molecule type" value="Genomic_DNA"/>
</dbReference>
<dbReference type="InterPro" id="IPR007367">
    <property type="entry name" value="DUF433"/>
</dbReference>
<comment type="caution">
    <text evidence="3">The sequence shown here is derived from an EMBL/GenBank/DDBJ whole genome shotgun (WGS) entry which is preliminary data.</text>
</comment>
<dbReference type="RefSeq" id="WP_378268623.1">
    <property type="nucleotide sequence ID" value="NZ_JBHUKR010000019.1"/>
</dbReference>
<dbReference type="Proteomes" id="UP001597417">
    <property type="component" value="Unassembled WGS sequence"/>
</dbReference>
<name>A0ABW5FZQ1_9PSEU</name>
<feature type="domain" description="Putative antitoxin VapB45-like DNA-binding HTH" evidence="2">
    <location>
        <begin position="1"/>
        <end position="70"/>
    </location>
</feature>
<keyword evidence="4" id="KW-1185">Reference proteome</keyword>
<evidence type="ECO:0000259" key="2">
    <source>
        <dbReference type="Pfam" id="PF21321"/>
    </source>
</evidence>
<feature type="region of interest" description="Disordered" evidence="1">
    <location>
        <begin position="266"/>
        <end position="285"/>
    </location>
</feature>
<feature type="compositionally biased region" description="Basic and acidic residues" evidence="1">
    <location>
        <begin position="210"/>
        <end position="220"/>
    </location>
</feature>
<protein>
    <submittedName>
        <fullName evidence="3">DUF433 domain-containing protein</fullName>
    </submittedName>
</protein>
<evidence type="ECO:0000256" key="1">
    <source>
        <dbReference type="SAM" id="MobiDB-lite"/>
    </source>
</evidence>
<accession>A0ABW5FZQ1</accession>
<feature type="region of interest" description="Disordered" evidence="1">
    <location>
        <begin position="210"/>
        <end position="261"/>
    </location>
</feature>
<feature type="compositionally biased region" description="Basic residues" evidence="1">
    <location>
        <begin position="237"/>
        <end position="246"/>
    </location>
</feature>
<evidence type="ECO:0000313" key="4">
    <source>
        <dbReference type="Proteomes" id="UP001597417"/>
    </source>
</evidence>
<dbReference type="InterPro" id="IPR048708">
    <property type="entry name" value="VapB45-like_HTH"/>
</dbReference>
<sequence length="285" mass="31953">MPATTFATWVTGYRREFPDRPPVVGNPLITAVRPDARGGASIPFIGLAEGMFLSALRRAGIPLQQIRPALEVVRTKIGIEHALASKRLYVAGAQLLWEVSKEGGVDDEARSGARDLIVLRSGQYVFREVIERYLRRIEYDEMYARRVHLPRYEVADIAADPEMNFGRPYFTHGGTPLHVVRGMIKAGESIEEVAADFDLRVDEVTEVAQREGFSRREHEQPAPATISGPQHAGQAFRRSRSGTRRRRGDDQRPLRSQARGILVRSYTAMTSTMSPKPLKSFSLRV</sequence>
<proteinExistence type="predicted"/>
<dbReference type="Pfam" id="PF04255">
    <property type="entry name" value="DUF433"/>
    <property type="match status" value="1"/>
</dbReference>
<evidence type="ECO:0000313" key="3">
    <source>
        <dbReference type="EMBL" id="MFD2420525.1"/>
    </source>
</evidence>
<gene>
    <name evidence="3" type="ORF">ACFSXZ_29785</name>
</gene>